<accession>A0A7Z2MSM7</accession>
<dbReference type="Proteomes" id="UP000464718">
    <property type="component" value="Chromosome i"/>
</dbReference>
<evidence type="ECO:0000313" key="1">
    <source>
        <dbReference type="EMBL" id="HAS6679950.1"/>
    </source>
</evidence>
<name>A0A7Z2MSM7_VIBPH</name>
<dbReference type="AlphaFoldDB" id="A0A7Z2MSM7"/>
<organism evidence="1">
    <name type="scientific">Vibrio parahaemolyticus</name>
    <dbReference type="NCBI Taxonomy" id="670"/>
    <lineage>
        <taxon>Bacteria</taxon>
        <taxon>Pseudomonadati</taxon>
        <taxon>Pseudomonadota</taxon>
        <taxon>Gammaproteobacteria</taxon>
        <taxon>Vibrionales</taxon>
        <taxon>Vibrionaceae</taxon>
        <taxon>Vibrio</taxon>
    </lineage>
</organism>
<evidence type="ECO:0000313" key="2">
    <source>
        <dbReference type="EMBL" id="QHH09677.1"/>
    </source>
</evidence>
<dbReference type="Proteomes" id="UP000856022">
    <property type="component" value="Unassembled WGS sequence"/>
</dbReference>
<protein>
    <submittedName>
        <fullName evidence="1">Uncharacterized protein</fullName>
    </submittedName>
</protein>
<proteinExistence type="predicted"/>
<reference evidence="1" key="1">
    <citation type="journal article" date="2018" name="Genome Biol.">
        <title>SKESA: strategic k-mer extension for scrupulous assemblies.</title>
        <authorList>
            <person name="Souvorov A."/>
            <person name="Agarwala R."/>
            <person name="Lipman D.J."/>
        </authorList>
    </citation>
    <scope>NUCLEOTIDE SEQUENCE</scope>
    <source>
        <strain evidence="1">1930</strain>
    </source>
</reference>
<dbReference type="EMBL" id="CP034298">
    <property type="protein sequence ID" value="QHH09677.1"/>
    <property type="molecule type" value="Genomic_DNA"/>
</dbReference>
<reference evidence="1" key="3">
    <citation type="submission" date="2019-12" db="EMBL/GenBank/DDBJ databases">
        <authorList>
            <consortium name="NCBI Pathogen Detection Project"/>
        </authorList>
    </citation>
    <scope>NUCLEOTIDE SEQUENCE</scope>
    <source>
        <strain evidence="1">1930</strain>
    </source>
</reference>
<evidence type="ECO:0000313" key="3">
    <source>
        <dbReference type="Proteomes" id="UP000464718"/>
    </source>
</evidence>
<sequence>MTFIIYAMAYRKRETVFFCSFALNLNFRLCLAKNEKTTFNGGFLIIFSVA</sequence>
<gene>
    <name evidence="2" type="ORF">EHC69_09975</name>
    <name evidence="1" type="ORF">I7278_24530</name>
</gene>
<reference evidence="2 3" key="2">
    <citation type="submission" date="2018-12" db="EMBL/GenBank/DDBJ databases">
        <title>Genomic insights into the evolutionary origins and pathogenicity of five Vibrio parahaemolyticus strains isolated from the shrimp with acute hepatopancreatic necrosis disease (AHPND).</title>
        <authorList>
            <person name="Yang Q."/>
            <person name="Dong X."/>
            <person name="Xie G."/>
            <person name="Fu S."/>
            <person name="Zou P."/>
            <person name="Sun J."/>
            <person name="Wang Y."/>
            <person name="Huang J."/>
        </authorList>
    </citation>
    <scope>NUCLEOTIDE SEQUENCE [LARGE SCALE GENOMIC DNA]</scope>
    <source>
        <strain evidence="2 3">20160303005-1</strain>
    </source>
</reference>
<dbReference type="EMBL" id="DACQKT010000021">
    <property type="protein sequence ID" value="HAS6679950.1"/>
    <property type="molecule type" value="Genomic_DNA"/>
</dbReference>